<dbReference type="AlphaFoldDB" id="A0A423V9J2"/>
<dbReference type="GO" id="GO:0016491">
    <property type="term" value="F:oxidoreductase activity"/>
    <property type="evidence" value="ECO:0007669"/>
    <property type="project" value="UniProtKB-KW"/>
</dbReference>
<keyword evidence="6" id="KW-1185">Reference proteome</keyword>
<feature type="transmembrane region" description="Helical" evidence="3">
    <location>
        <begin position="15"/>
        <end position="38"/>
    </location>
</feature>
<comment type="caution">
    <text evidence="5">The sequence shown here is derived from an EMBL/GenBank/DDBJ whole genome shotgun (WGS) entry which is preliminary data.</text>
</comment>
<dbReference type="SUPFAM" id="SSF51735">
    <property type="entry name" value="NAD(P)-binding Rossmann-fold domains"/>
    <property type="match status" value="1"/>
</dbReference>
<evidence type="ECO:0000313" key="6">
    <source>
        <dbReference type="Proteomes" id="UP000283895"/>
    </source>
</evidence>
<protein>
    <recommendedName>
        <fullName evidence="4">Ketoreductase domain-containing protein</fullName>
    </recommendedName>
</protein>
<organism evidence="5 6">
    <name type="scientific">Cytospora schulzeri</name>
    <dbReference type="NCBI Taxonomy" id="448051"/>
    <lineage>
        <taxon>Eukaryota</taxon>
        <taxon>Fungi</taxon>
        <taxon>Dikarya</taxon>
        <taxon>Ascomycota</taxon>
        <taxon>Pezizomycotina</taxon>
        <taxon>Sordariomycetes</taxon>
        <taxon>Sordariomycetidae</taxon>
        <taxon>Diaporthales</taxon>
        <taxon>Cytosporaceae</taxon>
        <taxon>Cytospora</taxon>
    </lineage>
</organism>
<keyword evidence="3" id="KW-0472">Membrane</keyword>
<feature type="transmembrane region" description="Helical" evidence="3">
    <location>
        <begin position="180"/>
        <end position="197"/>
    </location>
</feature>
<dbReference type="Gene3D" id="3.40.50.720">
    <property type="entry name" value="NAD(P)-binding Rossmann-like Domain"/>
    <property type="match status" value="1"/>
</dbReference>
<feature type="domain" description="Ketoreductase" evidence="4">
    <location>
        <begin position="280"/>
        <end position="491"/>
    </location>
</feature>
<dbReference type="Pfam" id="PF00106">
    <property type="entry name" value="adh_short"/>
    <property type="match status" value="1"/>
</dbReference>
<keyword evidence="3" id="KW-1133">Transmembrane helix</keyword>
<evidence type="ECO:0000256" key="2">
    <source>
        <dbReference type="ARBA" id="ARBA00023002"/>
    </source>
</evidence>
<feature type="transmembrane region" description="Helical" evidence="3">
    <location>
        <begin position="50"/>
        <end position="73"/>
    </location>
</feature>
<dbReference type="STRING" id="356882.A0A423V9J2"/>
<dbReference type="InterPro" id="IPR057326">
    <property type="entry name" value="KR_dom"/>
</dbReference>
<keyword evidence="3" id="KW-0812">Transmembrane</keyword>
<dbReference type="InterPro" id="IPR002347">
    <property type="entry name" value="SDR_fam"/>
</dbReference>
<dbReference type="PANTHER" id="PTHR43115:SF4">
    <property type="entry name" value="DEHYDROGENASE_REDUCTASE SDR FAMILY MEMBER 11"/>
    <property type="match status" value="1"/>
</dbReference>
<dbReference type="InterPro" id="IPR049326">
    <property type="entry name" value="Rhodopsin_dom_fungi"/>
</dbReference>
<sequence length="661" mass="72757">MGHTLKDIISDPSEVQIIFLGLVTIPLSIVVTGLRLLATKRTRRKFGCDDLFAVLALLAFLVYACTPIVGAAVAGDLDDDELAVLAAKLSYVASPFFSVNQLFAKGSLFILYYRIFWSDRTFVRWVYTLATIHVCWFITFFFSLVFLCTPISKWWDVSGTEPGHCLDGDAYLVAEETTNSSMDFAMVALTVFMVRNIQSKEHMKMKLAFIFLIGGLSGVIGFVKIVMVYGTPNDYGHRIQVMDQGDLDAVTWPVQLTRTMHRDMYSLLEPSNPELAAGSKTVLITGVSGGVGRAIAEAWAIAGARAIVITGRKADVLDAVADKLRSIPAAAQTKIVTHTADLRSEGDVKALWSRARAEVGQVDVLINDAGHMNWGAIGSIEPSEWWLDFEVNVKGAYLMTHYFLNQEKPDAAASPSGTVITLNTGAAGMSVSSMSSYISSKLAQTRIMEILHAEQPAVRSFTLLPGLLKTAMTADAFKPFARDDPMLSGGMTLFLSTPRADWLRGGVVSVNWDIEEMEAHKDEIEREGRTKLSYINARLQKGGHPWEKKGEENVQNSIEISAKWTKDNGKEGTTVALRFIHMQFGDHAIAQQRLQYLDDHADLGEIFGSIIDIPCATEFGTCIWEASAAELWGRWRQSCDPNDGISHMGHSAMHFYLGLGS</sequence>
<dbReference type="SMART" id="SM00822">
    <property type="entry name" value="PKS_KR"/>
    <property type="match status" value="1"/>
</dbReference>
<feature type="transmembrane region" description="Helical" evidence="3">
    <location>
        <begin position="209"/>
        <end position="230"/>
    </location>
</feature>
<comment type="similarity">
    <text evidence="1">Belongs to the short-chain dehydrogenases/reductases (SDR) family.</text>
</comment>
<dbReference type="OrthoDB" id="1933717at2759"/>
<reference evidence="5 6" key="1">
    <citation type="submission" date="2015-09" db="EMBL/GenBank/DDBJ databases">
        <title>Host preference determinants of Valsa canker pathogens revealed by comparative genomics.</title>
        <authorList>
            <person name="Yin Z."/>
            <person name="Huang L."/>
        </authorList>
    </citation>
    <scope>NUCLEOTIDE SEQUENCE [LARGE SCALE GENOMIC DNA]</scope>
    <source>
        <strain evidence="5 6">03-1</strain>
    </source>
</reference>
<evidence type="ECO:0000313" key="5">
    <source>
        <dbReference type="EMBL" id="ROV87539.1"/>
    </source>
</evidence>
<feature type="transmembrane region" description="Helical" evidence="3">
    <location>
        <begin position="125"/>
        <end position="147"/>
    </location>
</feature>
<dbReference type="PANTHER" id="PTHR43115">
    <property type="entry name" value="DEHYDROGENASE/REDUCTASE SDR FAMILY MEMBER 11"/>
    <property type="match status" value="1"/>
</dbReference>
<feature type="transmembrane region" description="Helical" evidence="3">
    <location>
        <begin position="93"/>
        <end position="113"/>
    </location>
</feature>
<dbReference type="CDD" id="cd05233">
    <property type="entry name" value="SDR_c"/>
    <property type="match status" value="1"/>
</dbReference>
<dbReference type="PRINTS" id="PR00081">
    <property type="entry name" value="GDHRDH"/>
</dbReference>
<evidence type="ECO:0000256" key="3">
    <source>
        <dbReference type="SAM" id="Phobius"/>
    </source>
</evidence>
<proteinExistence type="inferred from homology"/>
<evidence type="ECO:0000259" key="4">
    <source>
        <dbReference type="SMART" id="SM00822"/>
    </source>
</evidence>
<accession>A0A423V9J2</accession>
<dbReference type="InterPro" id="IPR036291">
    <property type="entry name" value="NAD(P)-bd_dom_sf"/>
</dbReference>
<dbReference type="Pfam" id="PF20684">
    <property type="entry name" value="Fung_rhodopsin"/>
    <property type="match status" value="1"/>
</dbReference>
<keyword evidence="2" id="KW-0560">Oxidoreductase</keyword>
<dbReference type="EMBL" id="LKEA01000093">
    <property type="protein sequence ID" value="ROV87539.1"/>
    <property type="molecule type" value="Genomic_DNA"/>
</dbReference>
<dbReference type="Proteomes" id="UP000283895">
    <property type="component" value="Unassembled WGS sequence"/>
</dbReference>
<gene>
    <name evidence="5" type="ORF">VMCG_10690</name>
</gene>
<evidence type="ECO:0000256" key="1">
    <source>
        <dbReference type="ARBA" id="ARBA00006484"/>
    </source>
</evidence>
<name>A0A423V9J2_9PEZI</name>